<dbReference type="EMBL" id="CP013655">
    <property type="protein sequence ID" value="ALS35663.1"/>
    <property type="molecule type" value="Genomic_DNA"/>
</dbReference>
<keyword evidence="1" id="KW-0472">Membrane</keyword>
<sequence>MIVTLLMGIILILIGLQSISTSIYLLNFLTCRMKSNLFFVVNFLLFLLTKVNITVGNVLYESKYLLFLVILLEILLLFKGKFAKKIFHYIYIYLLLFYFKMTF</sequence>
<reference evidence="3" key="1">
    <citation type="submission" date="2015-12" db="EMBL/GenBank/DDBJ databases">
        <authorList>
            <person name="Lauer A."/>
            <person name="Humrighouse B."/>
            <person name="Loparev V."/>
            <person name="Shewmaker P.L."/>
            <person name="Whitney A.M."/>
            <person name="McLaughlin R.W."/>
        </authorList>
    </citation>
    <scope>NUCLEOTIDE SEQUENCE [LARGE SCALE GENOMIC DNA]</scope>
    <source>
        <strain evidence="3">LMG 26678</strain>
    </source>
</reference>
<dbReference type="KEGG" id="erx:ATZ35_00355"/>
<protein>
    <submittedName>
        <fullName evidence="2">Uncharacterized protein</fullName>
    </submittedName>
</protein>
<proteinExistence type="predicted"/>
<dbReference type="STRING" id="118060.ATZ35_00355"/>
<dbReference type="Proteomes" id="UP000067523">
    <property type="component" value="Chromosome"/>
</dbReference>
<feature type="transmembrane region" description="Helical" evidence="1">
    <location>
        <begin position="62"/>
        <end position="79"/>
    </location>
</feature>
<organism evidence="2 3">
    <name type="scientific">Enterococcus rotai</name>
    <dbReference type="NCBI Taxonomy" id="118060"/>
    <lineage>
        <taxon>Bacteria</taxon>
        <taxon>Bacillati</taxon>
        <taxon>Bacillota</taxon>
        <taxon>Bacilli</taxon>
        <taxon>Lactobacillales</taxon>
        <taxon>Enterococcaceae</taxon>
        <taxon>Enterococcus</taxon>
    </lineage>
</organism>
<evidence type="ECO:0000313" key="3">
    <source>
        <dbReference type="Proteomes" id="UP000067523"/>
    </source>
</evidence>
<gene>
    <name evidence="2" type="ORF">ATZ35_00355</name>
</gene>
<feature type="transmembrane region" description="Helical" evidence="1">
    <location>
        <begin position="37"/>
        <end position="56"/>
    </location>
</feature>
<keyword evidence="1" id="KW-0812">Transmembrane</keyword>
<accession>A0A0U2VMF3</accession>
<feature type="transmembrane region" description="Helical" evidence="1">
    <location>
        <begin position="6"/>
        <end position="25"/>
    </location>
</feature>
<name>A0A0U2VMF3_9ENTE</name>
<evidence type="ECO:0000313" key="2">
    <source>
        <dbReference type="EMBL" id="ALS35663.1"/>
    </source>
</evidence>
<keyword evidence="1" id="KW-1133">Transmembrane helix</keyword>
<dbReference type="AlphaFoldDB" id="A0A0U2VMF3"/>
<evidence type="ECO:0000256" key="1">
    <source>
        <dbReference type="SAM" id="Phobius"/>
    </source>
</evidence>
<keyword evidence="3" id="KW-1185">Reference proteome</keyword>